<evidence type="ECO:0000256" key="1">
    <source>
        <dbReference type="ARBA" id="ARBA00009437"/>
    </source>
</evidence>
<dbReference type="PRINTS" id="PR00039">
    <property type="entry name" value="HTHLYSR"/>
</dbReference>
<dbReference type="Pfam" id="PF00126">
    <property type="entry name" value="HTH_1"/>
    <property type="match status" value="1"/>
</dbReference>
<dbReference type="PANTHER" id="PTHR30126:SF64">
    <property type="entry name" value="HTH-TYPE TRANSCRIPTIONAL REGULATOR CITR"/>
    <property type="match status" value="1"/>
</dbReference>
<dbReference type="SUPFAM" id="SSF46785">
    <property type="entry name" value="Winged helix' DNA-binding domain"/>
    <property type="match status" value="1"/>
</dbReference>
<dbReference type="Pfam" id="PF03466">
    <property type="entry name" value="LysR_substrate"/>
    <property type="match status" value="1"/>
</dbReference>
<dbReference type="Proteomes" id="UP001473063">
    <property type="component" value="Unassembled WGS sequence"/>
</dbReference>
<dbReference type="InterPro" id="IPR005119">
    <property type="entry name" value="LysR_subst-bd"/>
</dbReference>
<dbReference type="PROSITE" id="PS50931">
    <property type="entry name" value="HTH_LYSR"/>
    <property type="match status" value="1"/>
</dbReference>
<protein>
    <submittedName>
        <fullName evidence="6">LysR family transcriptional regulator</fullName>
    </submittedName>
</protein>
<name>A0ABV1BFZ8_9FIRM</name>
<proteinExistence type="inferred from homology"/>
<accession>A0ABV1BFZ8</accession>
<reference evidence="6 7" key="1">
    <citation type="submission" date="2024-03" db="EMBL/GenBank/DDBJ databases">
        <title>Human intestinal bacterial collection.</title>
        <authorList>
            <person name="Pauvert C."/>
            <person name="Hitch T.C.A."/>
            <person name="Clavel T."/>
        </authorList>
    </citation>
    <scope>NUCLEOTIDE SEQUENCE [LARGE SCALE GENOMIC DNA]</scope>
    <source>
        <strain evidence="6 7">CLA-JM-H16</strain>
    </source>
</reference>
<dbReference type="PANTHER" id="PTHR30126">
    <property type="entry name" value="HTH-TYPE TRANSCRIPTIONAL REGULATOR"/>
    <property type="match status" value="1"/>
</dbReference>
<sequence length="304" mass="34501">MNANFEYYKVFYYVSKYENLTKAATVLKTSQPAVTRTIHNLENILGCRLFIRSKSGMKLTPEGRIFYEYISAGCAQFFKAESNLSNLISLENGTIYISATETALHCYLFEAVRDFNILYPNVHFKILNNSTTDSVNALKEGKVDLAVVSASLQVSKPLKMKVVKKYRDILIAGSRFEDLKDKKISLGELSSYPWISLTSEAITRNFLDAYFDSNGLQFSPDVELATTDMILPAVRYNLGLGFIPREFARDDLESGKVFEVHVNEALPERNILLIHDIEYPQSIASKAFQKFLMDREAEKETNSI</sequence>
<dbReference type="SUPFAM" id="SSF53850">
    <property type="entry name" value="Periplasmic binding protein-like II"/>
    <property type="match status" value="1"/>
</dbReference>
<dbReference type="EMBL" id="JBBMEJ010000010">
    <property type="protein sequence ID" value="MEQ2371182.1"/>
    <property type="molecule type" value="Genomic_DNA"/>
</dbReference>
<evidence type="ECO:0000313" key="7">
    <source>
        <dbReference type="Proteomes" id="UP001473063"/>
    </source>
</evidence>
<dbReference type="InterPro" id="IPR000847">
    <property type="entry name" value="LysR_HTH_N"/>
</dbReference>
<evidence type="ECO:0000259" key="5">
    <source>
        <dbReference type="PROSITE" id="PS50931"/>
    </source>
</evidence>
<dbReference type="Gene3D" id="3.40.190.290">
    <property type="match status" value="1"/>
</dbReference>
<feature type="domain" description="HTH lysR-type" evidence="5">
    <location>
        <begin position="9"/>
        <end position="60"/>
    </location>
</feature>
<keyword evidence="7" id="KW-1185">Reference proteome</keyword>
<keyword evidence="2" id="KW-0805">Transcription regulation</keyword>
<dbReference type="RefSeq" id="WP_178645557.1">
    <property type="nucleotide sequence ID" value="NZ_JBBMEJ010000010.1"/>
</dbReference>
<evidence type="ECO:0000256" key="2">
    <source>
        <dbReference type="ARBA" id="ARBA00023015"/>
    </source>
</evidence>
<evidence type="ECO:0000256" key="4">
    <source>
        <dbReference type="ARBA" id="ARBA00023163"/>
    </source>
</evidence>
<keyword evidence="3" id="KW-0238">DNA-binding</keyword>
<organism evidence="6 7">
    <name type="scientific">Blautia aquisgranensis</name>
    <dbReference type="NCBI Taxonomy" id="3133153"/>
    <lineage>
        <taxon>Bacteria</taxon>
        <taxon>Bacillati</taxon>
        <taxon>Bacillota</taxon>
        <taxon>Clostridia</taxon>
        <taxon>Lachnospirales</taxon>
        <taxon>Lachnospiraceae</taxon>
        <taxon>Blautia</taxon>
    </lineage>
</organism>
<evidence type="ECO:0000256" key="3">
    <source>
        <dbReference type="ARBA" id="ARBA00023125"/>
    </source>
</evidence>
<gene>
    <name evidence="6" type="ORF">WMO28_09545</name>
</gene>
<dbReference type="InterPro" id="IPR036390">
    <property type="entry name" value="WH_DNA-bd_sf"/>
</dbReference>
<keyword evidence="4" id="KW-0804">Transcription</keyword>
<dbReference type="CDD" id="cd05466">
    <property type="entry name" value="PBP2_LTTR_substrate"/>
    <property type="match status" value="1"/>
</dbReference>
<dbReference type="InterPro" id="IPR036388">
    <property type="entry name" value="WH-like_DNA-bd_sf"/>
</dbReference>
<comment type="similarity">
    <text evidence="1">Belongs to the LysR transcriptional regulatory family.</text>
</comment>
<dbReference type="Gene3D" id="1.10.10.10">
    <property type="entry name" value="Winged helix-like DNA-binding domain superfamily/Winged helix DNA-binding domain"/>
    <property type="match status" value="1"/>
</dbReference>
<evidence type="ECO:0000313" key="6">
    <source>
        <dbReference type="EMBL" id="MEQ2371182.1"/>
    </source>
</evidence>
<comment type="caution">
    <text evidence="6">The sequence shown here is derived from an EMBL/GenBank/DDBJ whole genome shotgun (WGS) entry which is preliminary data.</text>
</comment>